<gene>
    <name evidence="2" type="ORF">RND71_009733</name>
</gene>
<name>A0AAE1SFY5_9SOLA</name>
<dbReference type="Proteomes" id="UP001291623">
    <property type="component" value="Unassembled WGS sequence"/>
</dbReference>
<sequence>MAEENSLGRTRWCGPPLAGEIFKNKMSSSEETFFQKSTTNVDSSVAEIEPSNSNVPVNPTLQQQRQHHILFDSMVMPNCHTATKEVDEGEISQATQQNNDSSWIHSPIGNRLYDPAFAVNDLPVDPHLRMLEENSGFTNDRRAKDRQISLRNERDIGPRSDVFEA</sequence>
<reference evidence="2" key="1">
    <citation type="submission" date="2023-12" db="EMBL/GenBank/DDBJ databases">
        <title>Genome assembly of Anisodus tanguticus.</title>
        <authorList>
            <person name="Wang Y.-J."/>
        </authorList>
    </citation>
    <scope>NUCLEOTIDE SEQUENCE</scope>
    <source>
        <strain evidence="2">KB-2021</strain>
        <tissue evidence="2">Leaf</tissue>
    </source>
</reference>
<dbReference type="EMBL" id="JAVYJV010000005">
    <property type="protein sequence ID" value="KAK4370258.1"/>
    <property type="molecule type" value="Genomic_DNA"/>
</dbReference>
<proteinExistence type="predicted"/>
<comment type="caution">
    <text evidence="2">The sequence shown here is derived from an EMBL/GenBank/DDBJ whole genome shotgun (WGS) entry which is preliminary data.</text>
</comment>
<keyword evidence="3" id="KW-1185">Reference proteome</keyword>
<evidence type="ECO:0000313" key="2">
    <source>
        <dbReference type="EMBL" id="KAK4370258.1"/>
    </source>
</evidence>
<evidence type="ECO:0000256" key="1">
    <source>
        <dbReference type="SAM" id="MobiDB-lite"/>
    </source>
</evidence>
<evidence type="ECO:0000313" key="3">
    <source>
        <dbReference type="Proteomes" id="UP001291623"/>
    </source>
</evidence>
<feature type="compositionally biased region" description="Basic and acidic residues" evidence="1">
    <location>
        <begin position="139"/>
        <end position="165"/>
    </location>
</feature>
<organism evidence="2 3">
    <name type="scientific">Anisodus tanguticus</name>
    <dbReference type="NCBI Taxonomy" id="243964"/>
    <lineage>
        <taxon>Eukaryota</taxon>
        <taxon>Viridiplantae</taxon>
        <taxon>Streptophyta</taxon>
        <taxon>Embryophyta</taxon>
        <taxon>Tracheophyta</taxon>
        <taxon>Spermatophyta</taxon>
        <taxon>Magnoliopsida</taxon>
        <taxon>eudicotyledons</taxon>
        <taxon>Gunneridae</taxon>
        <taxon>Pentapetalae</taxon>
        <taxon>asterids</taxon>
        <taxon>lamiids</taxon>
        <taxon>Solanales</taxon>
        <taxon>Solanaceae</taxon>
        <taxon>Solanoideae</taxon>
        <taxon>Hyoscyameae</taxon>
        <taxon>Anisodus</taxon>
    </lineage>
</organism>
<protein>
    <submittedName>
        <fullName evidence="2">Uncharacterized protein</fullName>
    </submittedName>
</protein>
<feature type="region of interest" description="Disordered" evidence="1">
    <location>
        <begin position="133"/>
        <end position="165"/>
    </location>
</feature>
<accession>A0AAE1SFY5</accession>
<dbReference type="AlphaFoldDB" id="A0AAE1SFY5"/>